<name>A0A9D1ER86_9FIRM</name>
<evidence type="ECO:0000256" key="2">
    <source>
        <dbReference type="SAM" id="MobiDB-lite"/>
    </source>
</evidence>
<dbReference type="PIRSF" id="PIRSF033722">
    <property type="entry name" value="DnaD_CA_C3587_prd"/>
    <property type="match status" value="1"/>
</dbReference>
<dbReference type="InterPro" id="IPR034829">
    <property type="entry name" value="DnaD-like_sf"/>
</dbReference>
<dbReference type="PANTHER" id="PTHR37293:SF5">
    <property type="entry name" value="DNA REPLICATION PROTEIN"/>
    <property type="match status" value="1"/>
</dbReference>
<dbReference type="InterPro" id="IPR006343">
    <property type="entry name" value="DnaB/C_C"/>
</dbReference>
<dbReference type="AlphaFoldDB" id="A0A9D1ER86"/>
<dbReference type="Gene3D" id="1.10.10.630">
    <property type="entry name" value="DnaD domain-like"/>
    <property type="match status" value="2"/>
</dbReference>
<gene>
    <name evidence="4" type="ORF">IAB44_04540</name>
</gene>
<dbReference type="NCBIfam" id="TIGR01446">
    <property type="entry name" value="DnaD_dom"/>
    <property type="match status" value="2"/>
</dbReference>
<organism evidence="4 5">
    <name type="scientific">Candidatus Limivivens intestinipullorum</name>
    <dbReference type="NCBI Taxonomy" id="2840858"/>
    <lineage>
        <taxon>Bacteria</taxon>
        <taxon>Bacillati</taxon>
        <taxon>Bacillota</taxon>
        <taxon>Clostridia</taxon>
        <taxon>Lachnospirales</taxon>
        <taxon>Lachnospiraceae</taxon>
        <taxon>Lachnospiraceae incertae sedis</taxon>
        <taxon>Candidatus Limivivens</taxon>
    </lineage>
</organism>
<dbReference type="Pfam" id="PF07261">
    <property type="entry name" value="DnaB_2"/>
    <property type="match status" value="2"/>
</dbReference>
<dbReference type="Proteomes" id="UP000823935">
    <property type="component" value="Unassembled WGS sequence"/>
</dbReference>
<dbReference type="SUPFAM" id="SSF158499">
    <property type="entry name" value="DnaD domain-like"/>
    <property type="match status" value="2"/>
</dbReference>
<reference evidence="4" key="2">
    <citation type="journal article" date="2021" name="PeerJ">
        <title>Extensive microbial diversity within the chicken gut microbiome revealed by metagenomics and culture.</title>
        <authorList>
            <person name="Gilroy R."/>
            <person name="Ravi A."/>
            <person name="Getino M."/>
            <person name="Pursley I."/>
            <person name="Horton D.L."/>
            <person name="Alikhan N.F."/>
            <person name="Baker D."/>
            <person name="Gharbi K."/>
            <person name="Hall N."/>
            <person name="Watson M."/>
            <person name="Adriaenssens E.M."/>
            <person name="Foster-Nyarko E."/>
            <person name="Jarju S."/>
            <person name="Secka A."/>
            <person name="Antonio M."/>
            <person name="Oren A."/>
            <person name="Chaudhuri R.R."/>
            <person name="La Ragione R."/>
            <person name="Hildebrand F."/>
            <person name="Pallen M.J."/>
        </authorList>
    </citation>
    <scope>NUCLEOTIDE SEQUENCE</scope>
    <source>
        <strain evidence="4">CHK190-19873</strain>
    </source>
</reference>
<sequence>MITLKKPASAGITAVNNLFIDQYMPDANGEFVKIYLYLLRNLQDTGELTISSIADIFDHTENDVRRALVYWEKQGLLILSRDSSGEIREIAFTGPWDAPDKGSQEIPAFAETAAAYSESAGEKDDRDASSHSPQEASRKVPKREPLTADRIDELRKQEDIEQLLFIAAQYIGRPLSSAEISDILYYYDGLHFSADLIEYLVEYCVSKGNKSRHYMEKVAIGWAGDGISTVQEAKASTNLYNKKYYSVLNAFGIKNRGPAAPEREYIDRWFQEYQFDLPVIVEACSRTIAQIHEPSFQYTDKILKQWQKKGVRHINDIPALDAQRARAKKSAQPKPASNNRFNNFHQRDYDFEQLEKQLLNS</sequence>
<dbReference type="EMBL" id="DVIQ01000023">
    <property type="protein sequence ID" value="HIS30807.1"/>
    <property type="molecule type" value="Genomic_DNA"/>
</dbReference>
<reference evidence="4" key="1">
    <citation type="submission" date="2020-10" db="EMBL/GenBank/DDBJ databases">
        <authorList>
            <person name="Gilroy R."/>
        </authorList>
    </citation>
    <scope>NUCLEOTIDE SEQUENCE</scope>
    <source>
        <strain evidence="4">CHK190-19873</strain>
    </source>
</reference>
<dbReference type="InterPro" id="IPR017019">
    <property type="entry name" value="DNA_replication_prd_bac"/>
</dbReference>
<proteinExistence type="inferred from homology"/>
<feature type="domain" description="DnaB/C C-terminal" evidence="3">
    <location>
        <begin position="258"/>
        <end position="316"/>
    </location>
</feature>
<feature type="compositionally biased region" description="Basic and acidic residues" evidence="2">
    <location>
        <begin position="120"/>
        <end position="129"/>
    </location>
</feature>
<dbReference type="PANTHER" id="PTHR37293">
    <property type="entry name" value="PHAGE REPLICATION PROTEIN-RELATED"/>
    <property type="match status" value="1"/>
</dbReference>
<comment type="caution">
    <text evidence="4">The sequence shown here is derived from an EMBL/GenBank/DDBJ whole genome shotgun (WGS) entry which is preliminary data.</text>
</comment>
<accession>A0A9D1ER86</accession>
<evidence type="ECO:0000313" key="5">
    <source>
        <dbReference type="Proteomes" id="UP000823935"/>
    </source>
</evidence>
<dbReference type="InterPro" id="IPR053162">
    <property type="entry name" value="DnaD"/>
</dbReference>
<evidence type="ECO:0000313" key="4">
    <source>
        <dbReference type="EMBL" id="HIS30807.1"/>
    </source>
</evidence>
<feature type="domain" description="DnaB/C C-terminal" evidence="3">
    <location>
        <begin position="166"/>
        <end position="235"/>
    </location>
</feature>
<comment type="similarity">
    <text evidence="1">Belongs to the DnaB/DnaD family.</text>
</comment>
<protein>
    <submittedName>
        <fullName evidence="4">DnaD domain protein</fullName>
    </submittedName>
</protein>
<evidence type="ECO:0000256" key="1">
    <source>
        <dbReference type="ARBA" id="ARBA00093462"/>
    </source>
</evidence>
<feature type="compositionally biased region" description="Basic and acidic residues" evidence="2">
    <location>
        <begin position="136"/>
        <end position="148"/>
    </location>
</feature>
<feature type="region of interest" description="Disordered" evidence="2">
    <location>
        <begin position="120"/>
        <end position="148"/>
    </location>
</feature>
<evidence type="ECO:0000259" key="3">
    <source>
        <dbReference type="Pfam" id="PF07261"/>
    </source>
</evidence>